<dbReference type="Gene3D" id="3.40.630.30">
    <property type="match status" value="1"/>
</dbReference>
<keyword evidence="2" id="KW-0808">Transferase</keyword>
<dbReference type="InterPro" id="IPR000182">
    <property type="entry name" value="GNAT_dom"/>
</dbReference>
<dbReference type="Pfam" id="PF00583">
    <property type="entry name" value="Acetyltransf_1"/>
    <property type="match status" value="1"/>
</dbReference>
<dbReference type="EMBL" id="PKOZ01000007">
    <property type="protein sequence ID" value="PQD94785.1"/>
    <property type="molecule type" value="Genomic_DNA"/>
</dbReference>
<dbReference type="InterPro" id="IPR016181">
    <property type="entry name" value="Acyl_CoA_acyltransferase"/>
</dbReference>
<dbReference type="SUPFAM" id="SSF55729">
    <property type="entry name" value="Acyl-CoA N-acyltransferases (Nat)"/>
    <property type="match status" value="1"/>
</dbReference>
<keyword evidence="3" id="KW-1185">Reference proteome</keyword>
<dbReference type="GO" id="GO:0016747">
    <property type="term" value="F:acyltransferase activity, transferring groups other than amino-acyl groups"/>
    <property type="evidence" value="ECO:0007669"/>
    <property type="project" value="InterPro"/>
</dbReference>
<dbReference type="RefSeq" id="WP_104849860.1">
    <property type="nucleotide sequence ID" value="NZ_PKOZ01000007.1"/>
</dbReference>
<accession>A0A2S7MYF6</accession>
<reference evidence="2 3" key="1">
    <citation type="submission" date="2017-12" db="EMBL/GenBank/DDBJ databases">
        <title>Taxonomic description and draft genome of Pradoshia cofamensis Gen. nov., sp. nov., a thermotolerant bacillale isolated from anterior gut of earthworm Eisenia fetida.</title>
        <authorList>
            <person name="Saha T."/>
            <person name="Chakraborty R."/>
        </authorList>
    </citation>
    <scope>NUCLEOTIDE SEQUENCE [LARGE SCALE GENOMIC DNA]</scope>
    <source>
        <strain evidence="2 3">EAG3</strain>
    </source>
</reference>
<dbReference type="OrthoDB" id="3692150at2"/>
<gene>
    <name evidence="2" type="ORF">CYL18_12525</name>
</gene>
<evidence type="ECO:0000313" key="3">
    <source>
        <dbReference type="Proteomes" id="UP000239663"/>
    </source>
</evidence>
<dbReference type="Proteomes" id="UP000239663">
    <property type="component" value="Unassembled WGS sequence"/>
</dbReference>
<evidence type="ECO:0000259" key="1">
    <source>
        <dbReference type="PROSITE" id="PS51186"/>
    </source>
</evidence>
<dbReference type="CDD" id="cd04301">
    <property type="entry name" value="NAT_SF"/>
    <property type="match status" value="1"/>
</dbReference>
<protein>
    <submittedName>
        <fullName evidence="2">N-acetyltransferase</fullName>
    </submittedName>
</protein>
<proteinExistence type="predicted"/>
<dbReference type="AlphaFoldDB" id="A0A2S7MYF6"/>
<comment type="caution">
    <text evidence="2">The sequence shown here is derived from an EMBL/GenBank/DDBJ whole genome shotgun (WGS) entry which is preliminary data.</text>
</comment>
<sequence>MEILKWDSESNLHSVVSLYQTVWNDWGESHLDRIKRHTGYKGFRGYIAMDEGDIIGYAYGYSSLSGQYYHELLNDHLSSDGSDDWLNNCFEFVELAVHPKYRKRGIGALLHDQLLNDLPFERAILTTQTDNWPAISLYRSKGWVIISDSFLPLDDPEQPFIIFGKTLSAAPPVHSKAGTFKERN</sequence>
<name>A0A2S7MYF6_9BACI</name>
<feature type="domain" description="N-acetyltransferase" evidence="1">
    <location>
        <begin position="1"/>
        <end position="168"/>
    </location>
</feature>
<organism evidence="2 3">
    <name type="scientific">Pradoshia eiseniae</name>
    <dbReference type="NCBI Taxonomy" id="2064768"/>
    <lineage>
        <taxon>Bacteria</taxon>
        <taxon>Bacillati</taxon>
        <taxon>Bacillota</taxon>
        <taxon>Bacilli</taxon>
        <taxon>Bacillales</taxon>
        <taxon>Bacillaceae</taxon>
        <taxon>Pradoshia</taxon>
    </lineage>
</organism>
<evidence type="ECO:0000313" key="2">
    <source>
        <dbReference type="EMBL" id="PQD94785.1"/>
    </source>
</evidence>
<dbReference type="PROSITE" id="PS51186">
    <property type="entry name" value="GNAT"/>
    <property type="match status" value="1"/>
</dbReference>